<evidence type="ECO:0000313" key="2">
    <source>
        <dbReference type="EMBL" id="BCJ86473.1"/>
    </source>
</evidence>
<organism evidence="2 3">
    <name type="scientific">Effusibacillus dendaii</name>
    <dbReference type="NCBI Taxonomy" id="2743772"/>
    <lineage>
        <taxon>Bacteria</taxon>
        <taxon>Bacillati</taxon>
        <taxon>Bacillota</taxon>
        <taxon>Bacilli</taxon>
        <taxon>Bacillales</taxon>
        <taxon>Alicyclobacillaceae</taxon>
        <taxon>Effusibacillus</taxon>
    </lineage>
</organism>
<keyword evidence="3" id="KW-1185">Reference proteome</keyword>
<proteinExistence type="predicted"/>
<evidence type="ECO:0000259" key="1">
    <source>
        <dbReference type="Pfam" id="PF04542"/>
    </source>
</evidence>
<dbReference type="EMBL" id="AP023366">
    <property type="protein sequence ID" value="BCJ86473.1"/>
    <property type="molecule type" value="Genomic_DNA"/>
</dbReference>
<sequence>MNLNELAVQAKTDERAFERLLNNGVRWMIREKAKNYAWIDGYDEAYQMARLAVWEAVNSYDPGRESGFYNFAVRVITMRMVDYGRSCFRDKHKFIRRAEPLEWEDEFGEIVHHPEAFYELNFNAGVFRQECIQTIRDAGLTELEKVALQKWIDRESYECSKSLDNAIQRVKRKLRKNERLQQLYQEIG</sequence>
<dbReference type="InterPro" id="IPR007627">
    <property type="entry name" value="RNA_pol_sigma70_r2"/>
</dbReference>
<dbReference type="Pfam" id="PF04542">
    <property type="entry name" value="Sigma70_r2"/>
    <property type="match status" value="1"/>
</dbReference>
<accession>A0A7I8D8J5</accession>
<name>A0A7I8D8J5_9BACL</name>
<dbReference type="RefSeq" id="WP_200760473.1">
    <property type="nucleotide sequence ID" value="NZ_AP023366.1"/>
</dbReference>
<dbReference type="Gene3D" id="1.10.1740.10">
    <property type="match status" value="1"/>
</dbReference>
<protein>
    <submittedName>
        <fullName evidence="2">RNA polymerase factor sigma-70</fullName>
    </submittedName>
</protein>
<dbReference type="KEGG" id="eff:skT53_14580"/>
<dbReference type="AlphaFoldDB" id="A0A7I8D8J5"/>
<dbReference type="SUPFAM" id="SSF88946">
    <property type="entry name" value="Sigma2 domain of RNA polymerase sigma factors"/>
    <property type="match status" value="1"/>
</dbReference>
<dbReference type="InterPro" id="IPR013325">
    <property type="entry name" value="RNA_pol_sigma_r2"/>
</dbReference>
<dbReference type="GO" id="GO:0003700">
    <property type="term" value="F:DNA-binding transcription factor activity"/>
    <property type="evidence" value="ECO:0007669"/>
    <property type="project" value="InterPro"/>
</dbReference>
<evidence type="ECO:0000313" key="3">
    <source>
        <dbReference type="Proteomes" id="UP000593802"/>
    </source>
</evidence>
<dbReference type="Proteomes" id="UP000593802">
    <property type="component" value="Chromosome"/>
</dbReference>
<dbReference type="GO" id="GO:0006352">
    <property type="term" value="P:DNA-templated transcription initiation"/>
    <property type="evidence" value="ECO:0007669"/>
    <property type="project" value="InterPro"/>
</dbReference>
<reference evidence="2 3" key="1">
    <citation type="submission" date="2020-08" db="EMBL/GenBank/DDBJ databases">
        <title>Complete Genome Sequence of Effusibacillus dendaii Strain skT53, Isolated from Farmland soil.</title>
        <authorList>
            <person name="Konishi T."/>
            <person name="Kawasaki H."/>
        </authorList>
    </citation>
    <scope>NUCLEOTIDE SEQUENCE [LARGE SCALE GENOMIC DNA]</scope>
    <source>
        <strain evidence="3">skT53</strain>
    </source>
</reference>
<gene>
    <name evidence="2" type="ORF">skT53_14580</name>
</gene>
<feature type="domain" description="RNA polymerase sigma-70 region 2" evidence="1">
    <location>
        <begin position="42"/>
        <end position="85"/>
    </location>
</feature>